<sequence length="204" mass="22203">MAQVSGRWSSPGSAGGVALRSRSPDPKSRSQPQKIFPSQPLDRRSRPQIWQPSALTHVASPHTCTLIARLPEKGQLADRVDTPCRSRTRRVKHVQKKPWITVRTWPSTDQRILTMTVGPKPHLLFTSATILSGGCTGAASTLRSTASGTLANFLQAKPMPSRASLKRRCNKERAACRAAGSPVENQVSVVEALLAATIPRETLR</sequence>
<organism evidence="2 3">
    <name type="scientific">Phyllosticta capitalensis</name>
    <dbReference type="NCBI Taxonomy" id="121624"/>
    <lineage>
        <taxon>Eukaryota</taxon>
        <taxon>Fungi</taxon>
        <taxon>Dikarya</taxon>
        <taxon>Ascomycota</taxon>
        <taxon>Pezizomycotina</taxon>
        <taxon>Dothideomycetes</taxon>
        <taxon>Dothideomycetes incertae sedis</taxon>
        <taxon>Botryosphaeriales</taxon>
        <taxon>Phyllostictaceae</taxon>
        <taxon>Phyllosticta</taxon>
    </lineage>
</organism>
<reference evidence="2 3" key="1">
    <citation type="submission" date="2024-04" db="EMBL/GenBank/DDBJ databases">
        <title>Phyllosticta paracitricarpa is synonymous to the EU quarantine fungus P. citricarpa based on phylogenomic analyses.</title>
        <authorList>
            <consortium name="Lawrence Berkeley National Laboratory"/>
            <person name="Van Ingen-Buijs V.A."/>
            <person name="Van Westerhoven A.C."/>
            <person name="Haridas S."/>
            <person name="Skiadas P."/>
            <person name="Martin F."/>
            <person name="Groenewald J.Z."/>
            <person name="Crous P.W."/>
            <person name="Seidl M.F."/>
        </authorList>
    </citation>
    <scope>NUCLEOTIDE SEQUENCE [LARGE SCALE GENOMIC DNA]</scope>
    <source>
        <strain evidence="2 3">CBS 123374</strain>
    </source>
</reference>
<dbReference type="Proteomes" id="UP001492380">
    <property type="component" value="Unassembled WGS sequence"/>
</dbReference>
<protein>
    <submittedName>
        <fullName evidence="2">Uncharacterized protein</fullName>
    </submittedName>
</protein>
<feature type="compositionally biased region" description="Polar residues" evidence="1">
    <location>
        <begin position="1"/>
        <end position="12"/>
    </location>
</feature>
<feature type="region of interest" description="Disordered" evidence="1">
    <location>
        <begin position="1"/>
        <end position="46"/>
    </location>
</feature>
<evidence type="ECO:0000256" key="1">
    <source>
        <dbReference type="SAM" id="MobiDB-lite"/>
    </source>
</evidence>
<evidence type="ECO:0000313" key="3">
    <source>
        <dbReference type="Proteomes" id="UP001492380"/>
    </source>
</evidence>
<name>A0ABR1YIW5_9PEZI</name>
<dbReference type="EMBL" id="JBBWRZ010000009">
    <property type="protein sequence ID" value="KAK8229333.1"/>
    <property type="molecule type" value="Genomic_DNA"/>
</dbReference>
<keyword evidence="3" id="KW-1185">Reference proteome</keyword>
<comment type="caution">
    <text evidence="2">The sequence shown here is derived from an EMBL/GenBank/DDBJ whole genome shotgun (WGS) entry which is preliminary data.</text>
</comment>
<accession>A0ABR1YIW5</accession>
<gene>
    <name evidence="2" type="ORF">HDK90DRAFT_354220</name>
</gene>
<evidence type="ECO:0000313" key="2">
    <source>
        <dbReference type="EMBL" id="KAK8229333.1"/>
    </source>
</evidence>
<proteinExistence type="predicted"/>